<evidence type="ECO:0000313" key="1">
    <source>
        <dbReference type="EMBL" id="PXA64626.1"/>
    </source>
</evidence>
<protein>
    <submittedName>
        <fullName evidence="1">Uncharacterized protein</fullName>
    </submittedName>
</protein>
<name>A0A2V3DQQ8_9MICC</name>
<sequence>MSASGFIELLRTGSGIEAMRPLPEISAELSAQRAEPVAAHFSEGGSAQKIPIHHLLTGRASSPPGLPHIKFLVDNDAMTEMFTARSQIKSEDHESVEAAVRKATDELLSILEAHGITATFADIAQLGHAESWDDEGLRWAEVSWLIESNE</sequence>
<proteinExistence type="predicted"/>
<keyword evidence="2" id="KW-1185">Reference proteome</keyword>
<reference evidence="1 2" key="1">
    <citation type="submission" date="2018-05" db="EMBL/GenBank/DDBJ databases">
        <title>Genetic diversity of glacier-inhabiting Cryobacterium bacteria in China and description of Cryobacterium mengkeensis sp. nov. and Arthrobacter glacialis sp. nov.</title>
        <authorList>
            <person name="Liu Q."/>
            <person name="Xin Y.-H."/>
        </authorList>
    </citation>
    <scope>NUCLEOTIDE SEQUENCE [LARGE SCALE GENOMIC DNA]</scope>
    <source>
        <strain evidence="1 2">GP3</strain>
    </source>
</reference>
<comment type="caution">
    <text evidence="1">The sequence shown here is derived from an EMBL/GenBank/DDBJ whole genome shotgun (WGS) entry which is preliminary data.</text>
</comment>
<evidence type="ECO:0000313" key="2">
    <source>
        <dbReference type="Proteomes" id="UP000246303"/>
    </source>
</evidence>
<gene>
    <name evidence="1" type="ORF">CVS29_13785</name>
</gene>
<dbReference type="RefSeq" id="WP_110106917.1">
    <property type="nucleotide sequence ID" value="NZ_JACBZZ010000001.1"/>
</dbReference>
<dbReference type="EMBL" id="QHLZ01000009">
    <property type="protein sequence ID" value="PXA64626.1"/>
    <property type="molecule type" value="Genomic_DNA"/>
</dbReference>
<organism evidence="1 2">
    <name type="scientific">Arthrobacter psychrochitiniphilus</name>
    <dbReference type="NCBI Taxonomy" id="291045"/>
    <lineage>
        <taxon>Bacteria</taxon>
        <taxon>Bacillati</taxon>
        <taxon>Actinomycetota</taxon>
        <taxon>Actinomycetes</taxon>
        <taxon>Micrococcales</taxon>
        <taxon>Micrococcaceae</taxon>
        <taxon>Arthrobacter</taxon>
    </lineage>
</organism>
<dbReference type="AlphaFoldDB" id="A0A2V3DQQ8"/>
<accession>A0A2V3DQQ8</accession>
<dbReference type="OrthoDB" id="4949592at2"/>
<dbReference type="Proteomes" id="UP000246303">
    <property type="component" value="Unassembled WGS sequence"/>
</dbReference>